<dbReference type="AlphaFoldDB" id="A0A9N9JCA7"/>
<name>A0A9N9JCA7_9GLOM</name>
<evidence type="ECO:0000313" key="2">
    <source>
        <dbReference type="Proteomes" id="UP000789405"/>
    </source>
</evidence>
<dbReference type="Proteomes" id="UP000789405">
    <property type="component" value="Unassembled WGS sequence"/>
</dbReference>
<evidence type="ECO:0000313" key="1">
    <source>
        <dbReference type="EMBL" id="CAG8774847.1"/>
    </source>
</evidence>
<keyword evidence="2" id="KW-1185">Reference proteome</keyword>
<gene>
    <name evidence="1" type="ORF">DERYTH_LOCUS19050</name>
</gene>
<comment type="caution">
    <text evidence="1">The sequence shown here is derived from an EMBL/GenBank/DDBJ whole genome shotgun (WGS) entry which is preliminary data.</text>
</comment>
<accession>A0A9N9JCA7</accession>
<protein>
    <submittedName>
        <fullName evidence="1">14059_t:CDS:1</fullName>
    </submittedName>
</protein>
<organism evidence="1 2">
    <name type="scientific">Dentiscutata erythropus</name>
    <dbReference type="NCBI Taxonomy" id="1348616"/>
    <lineage>
        <taxon>Eukaryota</taxon>
        <taxon>Fungi</taxon>
        <taxon>Fungi incertae sedis</taxon>
        <taxon>Mucoromycota</taxon>
        <taxon>Glomeromycotina</taxon>
        <taxon>Glomeromycetes</taxon>
        <taxon>Diversisporales</taxon>
        <taxon>Gigasporaceae</taxon>
        <taxon>Dentiscutata</taxon>
    </lineage>
</organism>
<reference evidence="1" key="1">
    <citation type="submission" date="2021-06" db="EMBL/GenBank/DDBJ databases">
        <authorList>
            <person name="Kallberg Y."/>
            <person name="Tangrot J."/>
            <person name="Rosling A."/>
        </authorList>
    </citation>
    <scope>NUCLEOTIDE SEQUENCE</scope>
    <source>
        <strain evidence="1">MA453B</strain>
    </source>
</reference>
<feature type="non-terminal residue" evidence="1">
    <location>
        <position position="138"/>
    </location>
</feature>
<dbReference type="EMBL" id="CAJVPY010020243">
    <property type="protein sequence ID" value="CAG8774847.1"/>
    <property type="molecule type" value="Genomic_DNA"/>
</dbReference>
<sequence length="138" mass="16034">MESEFVLILPPGLWSLEAYAACKILSKEKSDRREAFRNFYNSLEDVIENSEEKKLLKKPRVFWLKRWLNDIKKVTKTCGDLLDGSKVLGEVTNRKYGEYGARQSDNAERRELPRVSDIISWFFLVLQMDNTILDSAVA</sequence>
<proteinExistence type="predicted"/>